<dbReference type="InterPro" id="IPR027417">
    <property type="entry name" value="P-loop_NTPase"/>
</dbReference>
<comment type="caution">
    <text evidence="2">The sequence shown here is derived from an EMBL/GenBank/DDBJ whole genome shotgun (WGS) entry which is preliminary data.</text>
</comment>
<dbReference type="PANTHER" id="PTHR43581">
    <property type="entry name" value="ATP/GTP PHOSPHATASE"/>
    <property type="match status" value="1"/>
</dbReference>
<dbReference type="Gene3D" id="3.40.50.300">
    <property type="entry name" value="P-loop containing nucleotide triphosphate hydrolases"/>
    <property type="match status" value="2"/>
</dbReference>
<dbReference type="InterPro" id="IPR041685">
    <property type="entry name" value="AAA_GajA/Old/RecF-like"/>
</dbReference>
<protein>
    <submittedName>
        <fullName evidence="2">AAA ATPase-like protein</fullName>
    </submittedName>
</protein>
<dbReference type="SUPFAM" id="SSF52540">
    <property type="entry name" value="P-loop containing nucleoside triphosphate hydrolases"/>
    <property type="match status" value="1"/>
</dbReference>
<dbReference type="OrthoDB" id="9816534at2"/>
<dbReference type="Pfam" id="PF13304">
    <property type="entry name" value="AAA_21"/>
    <property type="match status" value="1"/>
</dbReference>
<dbReference type="Proteomes" id="UP000244013">
    <property type="component" value="Unassembled WGS sequence"/>
</dbReference>
<dbReference type="GO" id="GO:0016887">
    <property type="term" value="F:ATP hydrolysis activity"/>
    <property type="evidence" value="ECO:0007669"/>
    <property type="project" value="InterPro"/>
</dbReference>
<dbReference type="InterPro" id="IPR003593">
    <property type="entry name" value="AAA+_ATPase"/>
</dbReference>
<dbReference type="RefSeq" id="WP_107955901.1">
    <property type="nucleotide sequence ID" value="NZ_QAYE01000015.1"/>
</dbReference>
<dbReference type="InterPro" id="IPR003959">
    <property type="entry name" value="ATPase_AAA_core"/>
</dbReference>
<feature type="domain" description="AAA+ ATPase" evidence="1">
    <location>
        <begin position="24"/>
        <end position="398"/>
    </location>
</feature>
<dbReference type="EMBL" id="QAYE01000015">
    <property type="protein sequence ID" value="PTW43702.1"/>
    <property type="molecule type" value="Genomic_DNA"/>
</dbReference>
<dbReference type="AlphaFoldDB" id="A0A2T5TWQ2"/>
<dbReference type="Pfam" id="PF13175">
    <property type="entry name" value="AAA_15"/>
    <property type="match status" value="1"/>
</dbReference>
<dbReference type="PANTHER" id="PTHR43581:SF4">
    <property type="entry name" value="ATP_GTP PHOSPHATASE"/>
    <property type="match status" value="1"/>
</dbReference>
<dbReference type="GeneID" id="91007744"/>
<name>A0A2T5TWQ2_9SPHN</name>
<proteinExistence type="predicted"/>
<dbReference type="InterPro" id="IPR051396">
    <property type="entry name" value="Bact_Antivir_Def_Nuclease"/>
</dbReference>
<accession>A0A2T5TWQ2</accession>
<evidence type="ECO:0000313" key="2">
    <source>
        <dbReference type="EMBL" id="PTW43702.1"/>
    </source>
</evidence>
<dbReference type="SMART" id="SM00382">
    <property type="entry name" value="AAA"/>
    <property type="match status" value="1"/>
</dbReference>
<organism evidence="2 3">
    <name type="scientific">Sphingomonas faeni</name>
    <dbReference type="NCBI Taxonomy" id="185950"/>
    <lineage>
        <taxon>Bacteria</taxon>
        <taxon>Pseudomonadati</taxon>
        <taxon>Pseudomonadota</taxon>
        <taxon>Alphaproteobacteria</taxon>
        <taxon>Sphingomonadales</taxon>
        <taxon>Sphingomonadaceae</taxon>
        <taxon>Sphingomonas</taxon>
    </lineage>
</organism>
<dbReference type="GO" id="GO:0005524">
    <property type="term" value="F:ATP binding"/>
    <property type="evidence" value="ECO:0007669"/>
    <property type="project" value="InterPro"/>
</dbReference>
<gene>
    <name evidence="2" type="ORF">C8J25_11517</name>
</gene>
<evidence type="ECO:0000259" key="1">
    <source>
        <dbReference type="SMART" id="SM00382"/>
    </source>
</evidence>
<reference evidence="2 3" key="1">
    <citation type="submission" date="2018-04" db="EMBL/GenBank/DDBJ databases">
        <title>Genomic Encyclopedia of Type Strains, Phase III (KMG-III): the genomes of soil and plant-associated and newly described type strains.</title>
        <authorList>
            <person name="Whitman W."/>
        </authorList>
    </citation>
    <scope>NUCLEOTIDE SEQUENCE [LARGE SCALE GENOMIC DNA]</scope>
    <source>
        <strain evidence="2 3">MA-olki</strain>
    </source>
</reference>
<evidence type="ECO:0000313" key="3">
    <source>
        <dbReference type="Proteomes" id="UP000244013"/>
    </source>
</evidence>
<sequence>MRIDWLEVYGFKNLVDVRIDFDEKELSTVLVGENGTGKSNVIEALATIFRDLDLGVTSSFGYSIAYRCHSFDVVVDAKGVGKAPKISIDGANISRAAFREGKSFYLPANVFGYYSGSSRRLEQIFDKHQLRYYKKVISTQSTSADIHDVNLRRLFYCRPSYGQLALLSYFAFGSDSATTFLRKNMGIVGFDSALIILRRPRWAEKAGKARARSGQQTFWNSSGLVRTLLDKLWVHALSPIEDSSPEQDDYRAKPSNEEQIYIYIKDLATLNEVAKSFGDERTFFALLETLDISDLVREVRIWVNKEKVEGEIPFHEISDGEKQLLSVLGLMRFTSQDESLFLLDEPDTHLNPNWKWGYLQLVDEVARRGESHIILTTHDPLTIGSLQASQVQVFSRIDDGSVNIRPPEVDPRGLGFTSILTQIFGLPTTLDPATQSDLDERNALLRLESRSKKQEFRLLDLSERLKRLGFVIEDREPEYELFLKAFTALKVEGRVALSPEAIDQRNQVARKILSRLLDRRGAHQ</sequence>